<gene>
    <name evidence="1" type="ORF">EV214_10474</name>
</gene>
<dbReference type="Gene3D" id="1.25.40.10">
    <property type="entry name" value="Tetratricopeptide repeat domain"/>
    <property type="match status" value="1"/>
</dbReference>
<name>A0A4V2SCB1_9FIRM</name>
<dbReference type="SUPFAM" id="SSF48452">
    <property type="entry name" value="TPR-like"/>
    <property type="match status" value="1"/>
</dbReference>
<dbReference type="RefSeq" id="WP_132243187.1">
    <property type="nucleotide sequence ID" value="NZ_SLWV01000004.1"/>
</dbReference>
<comment type="caution">
    <text evidence="1">The sequence shown here is derived from an EMBL/GenBank/DDBJ whole genome shotgun (WGS) entry which is preliminary data.</text>
</comment>
<protein>
    <recommendedName>
        <fullName evidence="3">Tetratricopeptide repeat protein</fullName>
    </recommendedName>
</protein>
<sequence length="144" mass="17329">MNWDELFKQGEQLVSDRMISEAIEHYKGIMEKAEDNKKIYFWALKHLGDVVGYAGMKDYLQSIDIYQKIINEYEEDDDMLYNWCQLDMAKAYLEMGLALMGNFDNMREIIEIEDDKMKQYFNKTIQKRNDYIEKEAEVLYKARM</sequence>
<evidence type="ECO:0000313" key="2">
    <source>
        <dbReference type="Proteomes" id="UP000294919"/>
    </source>
</evidence>
<dbReference type="InterPro" id="IPR011990">
    <property type="entry name" value="TPR-like_helical_dom_sf"/>
</dbReference>
<organism evidence="1 2">
    <name type="scientific">Marinisporobacter balticus</name>
    <dbReference type="NCBI Taxonomy" id="2018667"/>
    <lineage>
        <taxon>Bacteria</taxon>
        <taxon>Bacillati</taxon>
        <taxon>Bacillota</taxon>
        <taxon>Clostridia</taxon>
        <taxon>Peptostreptococcales</taxon>
        <taxon>Thermotaleaceae</taxon>
        <taxon>Marinisporobacter</taxon>
    </lineage>
</organism>
<accession>A0A4V2SCB1</accession>
<proteinExistence type="predicted"/>
<evidence type="ECO:0000313" key="1">
    <source>
        <dbReference type="EMBL" id="TCO78690.1"/>
    </source>
</evidence>
<dbReference type="OrthoDB" id="1953332at2"/>
<evidence type="ECO:0008006" key="3">
    <source>
        <dbReference type="Google" id="ProtNLM"/>
    </source>
</evidence>
<reference evidence="1 2" key="1">
    <citation type="submission" date="2019-03" db="EMBL/GenBank/DDBJ databases">
        <title>Genomic Encyclopedia of Type Strains, Phase IV (KMG-IV): sequencing the most valuable type-strain genomes for metagenomic binning, comparative biology and taxonomic classification.</title>
        <authorList>
            <person name="Goeker M."/>
        </authorList>
    </citation>
    <scope>NUCLEOTIDE SEQUENCE [LARGE SCALE GENOMIC DNA]</scope>
    <source>
        <strain evidence="1 2">DSM 102940</strain>
    </source>
</reference>
<dbReference type="EMBL" id="SLWV01000004">
    <property type="protein sequence ID" value="TCO78690.1"/>
    <property type="molecule type" value="Genomic_DNA"/>
</dbReference>
<keyword evidence="2" id="KW-1185">Reference proteome</keyword>
<dbReference type="AlphaFoldDB" id="A0A4V2SCB1"/>
<dbReference type="Proteomes" id="UP000294919">
    <property type="component" value="Unassembled WGS sequence"/>
</dbReference>